<dbReference type="EMBL" id="CP113527">
    <property type="protein sequence ID" value="WDV08816.1"/>
    <property type="molecule type" value="Genomic_DNA"/>
</dbReference>
<dbReference type="Proteomes" id="UP001219585">
    <property type="component" value="Chromosome"/>
</dbReference>
<accession>A0AAJ5UT90</accession>
<name>A0AAJ5UT90_9BACI</name>
<evidence type="ECO:0008006" key="3">
    <source>
        <dbReference type="Google" id="ProtNLM"/>
    </source>
</evidence>
<dbReference type="AlphaFoldDB" id="A0AAJ5UT90"/>
<dbReference type="KEGG" id="liu:OU989_10200"/>
<sequence length="437" mass="50881">MYKINVFTAKRSLSWVQQLEKIKPAFCKFHYYAYNDNAHLHELLEKHLDGGDGALFSGQIPYFFAKSYFQEVTVPMHYFDISERDFYRTVTELFYEKKIAMNRIAIDFCYEENGYLGIHEWSIGEKPFLFSQTMSEFASSDIIDKAAEWHIQLHNENKVELSFTRIAEIRERLALQNIPFIAFYPSLYAMQLTLDHFVKQLQIRQLNQNKVVVVHILIPIDKSNLDDLEYRQIALYKAILDFKRLYACSFIVHREASFLAIITTYQQFLSTTDQYTHCQLVDFLNDKLSFPVKIGWGIGDSLIESQEFAKKAATLCSSKETQGYIIENTREIGPLLYATKLQFDDEKQQYLKTLSTTYDIPLLQLQKIDAMLEKLTTTIVSGELLSTHLGITVRSANRILKQLHEKNLAHELPSNTSSTRGRPKKYYQITLTNKDLN</sequence>
<organism evidence="1 2">
    <name type="scientific">Lysinibacillus irui</name>
    <dbReference type="NCBI Taxonomy" id="2998077"/>
    <lineage>
        <taxon>Bacteria</taxon>
        <taxon>Bacillati</taxon>
        <taxon>Bacillota</taxon>
        <taxon>Bacilli</taxon>
        <taxon>Bacillales</taxon>
        <taxon>Bacillaceae</taxon>
        <taxon>Lysinibacillus</taxon>
    </lineage>
</organism>
<reference evidence="1" key="1">
    <citation type="submission" date="2022-11" db="EMBL/GenBank/DDBJ databases">
        <title>Lysinibacillus irui.</title>
        <authorList>
            <person name="Akintayo S.O."/>
        </authorList>
    </citation>
    <scope>NUCLEOTIDE SEQUENCE</scope>
    <source>
        <strain evidence="1">IRB4-01</strain>
    </source>
</reference>
<protein>
    <recommendedName>
        <fullName evidence="3">Transcriptional regulator</fullName>
    </recommendedName>
</protein>
<proteinExistence type="predicted"/>
<gene>
    <name evidence="1" type="ORF">OU989_10200</name>
</gene>
<dbReference type="RefSeq" id="WP_274797029.1">
    <property type="nucleotide sequence ID" value="NZ_CP113527.1"/>
</dbReference>
<evidence type="ECO:0000313" key="1">
    <source>
        <dbReference type="EMBL" id="WDV08816.1"/>
    </source>
</evidence>
<evidence type="ECO:0000313" key="2">
    <source>
        <dbReference type="Proteomes" id="UP001219585"/>
    </source>
</evidence>